<keyword evidence="7" id="KW-0687">Ribonucleoprotein</keyword>
<sequence>MITAIYTNSQNPSLEIFGHAEFSSFGKDIVCSAVSVLTQFVAEILKNESLGQFEKREGYLKISLNQETYLSNLLLDYLLKSLVAISKDYPRNLKVEVR</sequence>
<dbReference type="RefSeq" id="WP_103066455.1">
    <property type="nucleotide sequence ID" value="NZ_AZRL01000004.1"/>
</dbReference>
<dbReference type="GO" id="GO:0042254">
    <property type="term" value="P:ribosome biogenesis"/>
    <property type="evidence" value="ECO:0007669"/>
    <property type="project" value="UniProtKB-KW"/>
</dbReference>
<evidence type="ECO:0000256" key="5">
    <source>
        <dbReference type="ARBA" id="ARBA00044503"/>
    </source>
</evidence>
<dbReference type="GO" id="GO:0005840">
    <property type="term" value="C:ribosome"/>
    <property type="evidence" value="ECO:0007669"/>
    <property type="project" value="UniProtKB-KW"/>
</dbReference>
<keyword evidence="2" id="KW-0645">Protease</keyword>
<comment type="caution">
    <text evidence="7">The sequence shown here is derived from an EMBL/GenBank/DDBJ whole genome shotgun (WGS) entry which is preliminary data.</text>
</comment>
<evidence type="ECO:0000256" key="6">
    <source>
        <dbReference type="ARBA" id="ARBA00044538"/>
    </source>
</evidence>
<evidence type="ECO:0000256" key="1">
    <source>
        <dbReference type="ARBA" id="ARBA00022517"/>
    </source>
</evidence>
<dbReference type="AlphaFoldDB" id="A0A2K1P4A5"/>
<dbReference type="Gene3D" id="3.30.70.1490">
    <property type="entry name" value="Cysteine protease Prp"/>
    <property type="match status" value="1"/>
</dbReference>
<dbReference type="GO" id="GO:0008234">
    <property type="term" value="F:cysteine-type peptidase activity"/>
    <property type="evidence" value="ECO:0007669"/>
    <property type="project" value="UniProtKB-KW"/>
</dbReference>
<proteinExistence type="inferred from homology"/>
<accession>A0A2K1P4A5</accession>
<protein>
    <recommendedName>
        <fullName evidence="6">Ribosomal processing cysteine protease Prp</fullName>
    </recommendedName>
</protein>
<evidence type="ECO:0000256" key="2">
    <source>
        <dbReference type="ARBA" id="ARBA00022670"/>
    </source>
</evidence>
<organism evidence="7 8">
    <name type="scientific">Petrotoga olearia DSM 13574</name>
    <dbReference type="NCBI Taxonomy" id="1122955"/>
    <lineage>
        <taxon>Bacteria</taxon>
        <taxon>Thermotogati</taxon>
        <taxon>Thermotogota</taxon>
        <taxon>Thermotogae</taxon>
        <taxon>Petrotogales</taxon>
        <taxon>Petrotogaceae</taxon>
        <taxon>Petrotoga</taxon>
    </lineage>
</organism>
<reference evidence="7 8" key="1">
    <citation type="submission" date="2013-12" db="EMBL/GenBank/DDBJ databases">
        <title>Comparative genomics of Petrotoga isolates.</title>
        <authorList>
            <person name="Nesbo C.L."/>
            <person name="Charchuk R."/>
            <person name="Chow K."/>
        </authorList>
    </citation>
    <scope>NUCLEOTIDE SEQUENCE [LARGE SCALE GENOMIC DNA]</scope>
    <source>
        <strain evidence="7 8">DSM 13574</strain>
    </source>
</reference>
<comment type="similarity">
    <text evidence="5">Belongs to the Prp family.</text>
</comment>
<evidence type="ECO:0000313" key="8">
    <source>
        <dbReference type="Proteomes" id="UP000236434"/>
    </source>
</evidence>
<evidence type="ECO:0000256" key="3">
    <source>
        <dbReference type="ARBA" id="ARBA00022801"/>
    </source>
</evidence>
<evidence type="ECO:0000256" key="4">
    <source>
        <dbReference type="ARBA" id="ARBA00022807"/>
    </source>
</evidence>
<dbReference type="InterPro" id="IPR007422">
    <property type="entry name" value="Peptidase_Prp"/>
</dbReference>
<dbReference type="SUPFAM" id="SSF118010">
    <property type="entry name" value="TM1457-like"/>
    <property type="match status" value="1"/>
</dbReference>
<dbReference type="EMBL" id="AZRL01000004">
    <property type="protein sequence ID" value="PNR97629.1"/>
    <property type="molecule type" value="Genomic_DNA"/>
</dbReference>
<name>A0A2K1P4A5_9BACT</name>
<keyword evidence="4" id="KW-0788">Thiol protease</keyword>
<keyword evidence="3" id="KW-0378">Hydrolase</keyword>
<dbReference type="PANTHER" id="PTHR39178:SF1">
    <property type="entry name" value="RIBOSOMAL-PROCESSING CYSTEINE PROTEASE PRP"/>
    <property type="match status" value="1"/>
</dbReference>
<dbReference type="Proteomes" id="UP000236434">
    <property type="component" value="Unassembled WGS sequence"/>
</dbReference>
<evidence type="ECO:0000313" key="7">
    <source>
        <dbReference type="EMBL" id="PNR97629.1"/>
    </source>
</evidence>
<dbReference type="InterPro" id="IPR036764">
    <property type="entry name" value="Peptidase_Prp_sf"/>
</dbReference>
<keyword evidence="7" id="KW-0689">Ribosomal protein</keyword>
<dbReference type="OrthoDB" id="48998at2"/>
<dbReference type="Pfam" id="PF04327">
    <property type="entry name" value="Peptidase_Prp"/>
    <property type="match status" value="1"/>
</dbReference>
<gene>
    <name evidence="7" type="ORF">X929_02440</name>
</gene>
<keyword evidence="1" id="KW-0690">Ribosome biogenesis</keyword>
<dbReference type="GO" id="GO:0006508">
    <property type="term" value="P:proteolysis"/>
    <property type="evidence" value="ECO:0007669"/>
    <property type="project" value="UniProtKB-KW"/>
</dbReference>
<dbReference type="PANTHER" id="PTHR39178">
    <property type="entry name" value="HYPOTHETICAL RIBOSOME-ASSOCIATED PROTEIN"/>
    <property type="match status" value="1"/>
</dbReference>
<dbReference type="CDD" id="cd16332">
    <property type="entry name" value="Prp-like"/>
    <property type="match status" value="1"/>
</dbReference>